<dbReference type="Gene3D" id="3.40.50.300">
    <property type="entry name" value="P-loop containing nucleotide triphosphate hydrolases"/>
    <property type="match status" value="1"/>
</dbReference>
<evidence type="ECO:0000313" key="6">
    <source>
        <dbReference type="Proteomes" id="UP001363151"/>
    </source>
</evidence>
<dbReference type="SUPFAM" id="SSF52540">
    <property type="entry name" value="P-loop containing nucleoside triphosphate hydrolases"/>
    <property type="match status" value="1"/>
</dbReference>
<keyword evidence="6" id="KW-1185">Reference proteome</keyword>
<feature type="domain" description="Sulfotransferase" evidence="4">
    <location>
        <begin position="49"/>
        <end position="194"/>
    </location>
</feature>
<gene>
    <name evidence="5" type="ORF">SO694_00119057</name>
</gene>
<evidence type="ECO:0000259" key="4">
    <source>
        <dbReference type="Pfam" id="PF00685"/>
    </source>
</evidence>
<proteinExistence type="inferred from homology"/>
<evidence type="ECO:0000256" key="3">
    <source>
        <dbReference type="SAM" id="MobiDB-lite"/>
    </source>
</evidence>
<dbReference type="Proteomes" id="UP001363151">
    <property type="component" value="Unassembled WGS sequence"/>
</dbReference>
<sequence length="234" mass="26649">MPGAKGVAKEVHVDIKSSYEAFLKHCVEHGIKIWSEACVLPEYLGPLPNNTRYVLILRDPRAVVVSWAHYKNKGLVKGNVTESYVTKTVPQVAAVTSVRYYWHDELLRRTHPSLILFYEDLVANPVDEYYRLASFLDVNLEPDVMFGVVDQTSAASMRKDEKHNLLPGPNRANSDRAKVRSATPDAFREELSARAWANVTAAMAPLLHPALRMKWLYNDLDVKFLGLKEHQRRH</sequence>
<dbReference type="PANTHER" id="PTHR11783">
    <property type="entry name" value="SULFOTRANSFERASE SULT"/>
    <property type="match status" value="1"/>
</dbReference>
<keyword evidence="2" id="KW-0808">Transferase</keyword>
<dbReference type="InterPro" id="IPR027417">
    <property type="entry name" value="P-loop_NTPase"/>
</dbReference>
<accession>A0ABR1FWC5</accession>
<dbReference type="Pfam" id="PF00685">
    <property type="entry name" value="Sulfotransfer_1"/>
    <property type="match status" value="1"/>
</dbReference>
<evidence type="ECO:0000256" key="2">
    <source>
        <dbReference type="ARBA" id="ARBA00022679"/>
    </source>
</evidence>
<reference evidence="5 6" key="1">
    <citation type="submission" date="2024-03" db="EMBL/GenBank/DDBJ databases">
        <title>Aureococcus anophagefferens CCMP1851 and Kratosvirus quantuckense: Draft genome of a second virus-susceptible host strain in the model system.</title>
        <authorList>
            <person name="Chase E."/>
            <person name="Truchon A.R."/>
            <person name="Schepens W."/>
            <person name="Wilhelm S.W."/>
        </authorList>
    </citation>
    <scope>NUCLEOTIDE SEQUENCE [LARGE SCALE GENOMIC DNA]</scope>
    <source>
        <strain evidence="5 6">CCMP1851</strain>
    </source>
</reference>
<feature type="region of interest" description="Disordered" evidence="3">
    <location>
        <begin position="158"/>
        <end position="178"/>
    </location>
</feature>
<dbReference type="InterPro" id="IPR000863">
    <property type="entry name" value="Sulfotransferase_dom"/>
</dbReference>
<comment type="similarity">
    <text evidence="1">Belongs to the sulfotransferase 1 family.</text>
</comment>
<name>A0ABR1FWC5_AURAN</name>
<protein>
    <recommendedName>
        <fullName evidence="4">Sulfotransferase domain-containing protein</fullName>
    </recommendedName>
</protein>
<evidence type="ECO:0000256" key="1">
    <source>
        <dbReference type="ARBA" id="ARBA00005771"/>
    </source>
</evidence>
<evidence type="ECO:0000313" key="5">
    <source>
        <dbReference type="EMBL" id="KAK7240051.1"/>
    </source>
</evidence>
<organism evidence="5 6">
    <name type="scientific">Aureococcus anophagefferens</name>
    <name type="common">Harmful bloom alga</name>
    <dbReference type="NCBI Taxonomy" id="44056"/>
    <lineage>
        <taxon>Eukaryota</taxon>
        <taxon>Sar</taxon>
        <taxon>Stramenopiles</taxon>
        <taxon>Ochrophyta</taxon>
        <taxon>Pelagophyceae</taxon>
        <taxon>Pelagomonadales</taxon>
        <taxon>Pelagomonadaceae</taxon>
        <taxon>Aureococcus</taxon>
    </lineage>
</organism>
<comment type="caution">
    <text evidence="5">The sequence shown here is derived from an EMBL/GenBank/DDBJ whole genome shotgun (WGS) entry which is preliminary data.</text>
</comment>
<dbReference type="EMBL" id="JBBJCI010000218">
    <property type="protein sequence ID" value="KAK7240051.1"/>
    <property type="molecule type" value="Genomic_DNA"/>
</dbReference>